<gene>
    <name evidence="1" type="ORF">RDI58_007261</name>
</gene>
<dbReference type="EMBL" id="JBANQN010000003">
    <property type="protein sequence ID" value="KAK6793808.1"/>
    <property type="molecule type" value="Genomic_DNA"/>
</dbReference>
<organism evidence="1 2">
    <name type="scientific">Solanum bulbocastanum</name>
    <name type="common">Wild potato</name>
    <dbReference type="NCBI Taxonomy" id="147425"/>
    <lineage>
        <taxon>Eukaryota</taxon>
        <taxon>Viridiplantae</taxon>
        <taxon>Streptophyta</taxon>
        <taxon>Embryophyta</taxon>
        <taxon>Tracheophyta</taxon>
        <taxon>Spermatophyta</taxon>
        <taxon>Magnoliopsida</taxon>
        <taxon>eudicotyledons</taxon>
        <taxon>Gunneridae</taxon>
        <taxon>Pentapetalae</taxon>
        <taxon>asterids</taxon>
        <taxon>lamiids</taxon>
        <taxon>Solanales</taxon>
        <taxon>Solanaceae</taxon>
        <taxon>Solanoideae</taxon>
        <taxon>Solaneae</taxon>
        <taxon>Solanum</taxon>
    </lineage>
</organism>
<protein>
    <submittedName>
        <fullName evidence="1">Uncharacterized protein</fullName>
    </submittedName>
</protein>
<accession>A0AAN8U006</accession>
<dbReference type="Proteomes" id="UP001371456">
    <property type="component" value="Unassembled WGS sequence"/>
</dbReference>
<sequence length="65" mass="7655">MTSYALRIKKCSSNLSKKDGKIFFEKEFLIVYTDDILICSKTYQEHLTHLKECSYICLENEIKLS</sequence>
<dbReference type="AlphaFoldDB" id="A0AAN8U006"/>
<dbReference type="Gene3D" id="3.30.70.270">
    <property type="match status" value="1"/>
</dbReference>
<evidence type="ECO:0000313" key="1">
    <source>
        <dbReference type="EMBL" id="KAK6793808.1"/>
    </source>
</evidence>
<proteinExistence type="predicted"/>
<comment type="caution">
    <text evidence="1">The sequence shown here is derived from an EMBL/GenBank/DDBJ whole genome shotgun (WGS) entry which is preliminary data.</text>
</comment>
<dbReference type="SUPFAM" id="SSF56672">
    <property type="entry name" value="DNA/RNA polymerases"/>
    <property type="match status" value="1"/>
</dbReference>
<reference evidence="1 2" key="1">
    <citation type="submission" date="2024-02" db="EMBL/GenBank/DDBJ databases">
        <title>de novo genome assembly of Solanum bulbocastanum strain 11H21.</title>
        <authorList>
            <person name="Hosaka A.J."/>
        </authorList>
    </citation>
    <scope>NUCLEOTIDE SEQUENCE [LARGE SCALE GENOMIC DNA]</scope>
    <source>
        <tissue evidence="1">Young leaves</tissue>
    </source>
</reference>
<evidence type="ECO:0000313" key="2">
    <source>
        <dbReference type="Proteomes" id="UP001371456"/>
    </source>
</evidence>
<keyword evidence="2" id="KW-1185">Reference proteome</keyword>
<dbReference type="InterPro" id="IPR043502">
    <property type="entry name" value="DNA/RNA_pol_sf"/>
</dbReference>
<dbReference type="InterPro" id="IPR043128">
    <property type="entry name" value="Rev_trsase/Diguanyl_cyclase"/>
</dbReference>
<name>A0AAN8U006_SOLBU</name>